<sequence length="207" mass="22369">MGFGRKGMSAKEAGAQDAAIGSASTFGGQAQPSADEVAARREAFIASERANKSRRLNPTSFSPSGSNAPRSTTFDHLADEPRAARPLAAGFRRSSPVGQSAKNRPNSGLIDKVFGPPKKRHVVIAYLFWFILAQVSAHRFYCGDTKGGLAQTGTFFTSLCVLIIVPEIGMLGLGIWLFWILTDLFLIPGLLHKFQDAQRIRRSGVFA</sequence>
<dbReference type="RefSeq" id="WP_142786767.1">
    <property type="nucleotide sequence ID" value="NZ_VHJK01000001.1"/>
</dbReference>
<evidence type="ECO:0000256" key="2">
    <source>
        <dbReference type="SAM" id="Phobius"/>
    </source>
</evidence>
<evidence type="ECO:0000256" key="1">
    <source>
        <dbReference type="SAM" id="MobiDB-lite"/>
    </source>
</evidence>
<protein>
    <submittedName>
        <fullName evidence="3">TM2 domain-containing protein</fullName>
    </submittedName>
</protein>
<keyword evidence="2" id="KW-1133">Transmembrane helix</keyword>
<comment type="caution">
    <text evidence="3">The sequence shown here is derived from an EMBL/GenBank/DDBJ whole genome shotgun (WGS) entry which is preliminary data.</text>
</comment>
<feature type="transmembrane region" description="Helical" evidence="2">
    <location>
        <begin position="122"/>
        <end position="141"/>
    </location>
</feature>
<evidence type="ECO:0000313" key="3">
    <source>
        <dbReference type="EMBL" id="TRD10505.1"/>
    </source>
</evidence>
<keyword evidence="2" id="KW-0812">Transmembrane</keyword>
<evidence type="ECO:0000313" key="4">
    <source>
        <dbReference type="Proteomes" id="UP000316343"/>
    </source>
</evidence>
<keyword evidence="2" id="KW-0472">Membrane</keyword>
<dbReference type="AlphaFoldDB" id="A0A547P8M3"/>
<reference evidence="3 4" key="1">
    <citation type="submission" date="2019-06" db="EMBL/GenBank/DDBJ databases">
        <title>Erythrobacter insulae sp. nov., isolated from a tidal flat.</title>
        <authorList>
            <person name="Yoon J.-H."/>
        </authorList>
    </citation>
    <scope>NUCLEOTIDE SEQUENCE [LARGE SCALE GENOMIC DNA]</scope>
    <source>
        <strain evidence="3 4">JBTF-M21</strain>
    </source>
</reference>
<feature type="transmembrane region" description="Helical" evidence="2">
    <location>
        <begin position="161"/>
        <end position="191"/>
    </location>
</feature>
<dbReference type="OrthoDB" id="2004788at2"/>
<organism evidence="3 4">
    <name type="scientific">Erythrobacter insulae</name>
    <dbReference type="NCBI Taxonomy" id="2584124"/>
    <lineage>
        <taxon>Bacteria</taxon>
        <taxon>Pseudomonadati</taxon>
        <taxon>Pseudomonadota</taxon>
        <taxon>Alphaproteobacteria</taxon>
        <taxon>Sphingomonadales</taxon>
        <taxon>Erythrobacteraceae</taxon>
        <taxon>Erythrobacter/Porphyrobacter group</taxon>
        <taxon>Erythrobacter</taxon>
    </lineage>
</organism>
<gene>
    <name evidence="3" type="ORF">FGU71_00565</name>
</gene>
<keyword evidence="4" id="KW-1185">Reference proteome</keyword>
<dbReference type="EMBL" id="VHJK01000001">
    <property type="protein sequence ID" value="TRD10505.1"/>
    <property type="molecule type" value="Genomic_DNA"/>
</dbReference>
<feature type="compositionally biased region" description="Polar residues" evidence="1">
    <location>
        <begin position="22"/>
        <end position="32"/>
    </location>
</feature>
<accession>A0A547P8M3</accession>
<name>A0A547P8M3_9SPHN</name>
<feature type="compositionally biased region" description="Polar residues" evidence="1">
    <location>
        <begin position="56"/>
        <end position="74"/>
    </location>
</feature>
<proteinExistence type="predicted"/>
<dbReference type="Proteomes" id="UP000316343">
    <property type="component" value="Unassembled WGS sequence"/>
</dbReference>
<feature type="region of interest" description="Disordered" evidence="1">
    <location>
        <begin position="1"/>
        <end position="76"/>
    </location>
</feature>